<keyword evidence="5 10" id="KW-0067">ATP-binding</keyword>
<evidence type="ECO:0000256" key="4">
    <source>
        <dbReference type="ARBA" id="ARBA00022741"/>
    </source>
</evidence>
<dbReference type="GO" id="GO:0005524">
    <property type="term" value="F:ATP binding"/>
    <property type="evidence" value="ECO:0007669"/>
    <property type="project" value="UniProtKB-KW"/>
</dbReference>
<dbReference type="PROSITE" id="PS00178">
    <property type="entry name" value="AA_TRNA_LIGASE_I"/>
    <property type="match status" value="1"/>
</dbReference>
<evidence type="ECO:0000256" key="7">
    <source>
        <dbReference type="ARBA" id="ARBA00023146"/>
    </source>
</evidence>
<evidence type="ECO:0000256" key="9">
    <source>
        <dbReference type="NCBIfam" id="TIGR00233"/>
    </source>
</evidence>
<evidence type="ECO:0000256" key="5">
    <source>
        <dbReference type="ARBA" id="ARBA00022840"/>
    </source>
</evidence>
<dbReference type="EMBL" id="CP054493">
    <property type="protein sequence ID" value="QOY54989.1"/>
    <property type="molecule type" value="Genomic_DNA"/>
</dbReference>
<evidence type="ECO:0000256" key="8">
    <source>
        <dbReference type="ARBA" id="ARBA00049929"/>
    </source>
</evidence>
<evidence type="ECO:0000256" key="3">
    <source>
        <dbReference type="ARBA" id="ARBA00022598"/>
    </source>
</evidence>
<proteinExistence type="inferred from homology"/>
<dbReference type="PANTHER" id="PTHR43766">
    <property type="entry name" value="TRYPTOPHAN--TRNA LIGASE, MITOCHONDRIAL"/>
    <property type="match status" value="1"/>
</dbReference>
<dbReference type="Proteomes" id="UP000593836">
    <property type="component" value="Chromosome"/>
</dbReference>
<dbReference type="NCBIfam" id="TIGR00233">
    <property type="entry name" value="trpS"/>
    <property type="match status" value="1"/>
</dbReference>
<dbReference type="Gene3D" id="1.10.240.10">
    <property type="entry name" value="Tyrosyl-Transfer RNA Synthetase"/>
    <property type="match status" value="1"/>
</dbReference>
<gene>
    <name evidence="11" type="primary">trpS</name>
    <name evidence="11" type="ORF">HUE87_01715</name>
</gene>
<accession>A0A7S7RQU5</accession>
<dbReference type="GO" id="GO:0006436">
    <property type="term" value="P:tryptophanyl-tRNA aminoacylation"/>
    <property type="evidence" value="ECO:0007669"/>
    <property type="project" value="UniProtKB-UniRule"/>
</dbReference>
<evidence type="ECO:0000313" key="12">
    <source>
        <dbReference type="Proteomes" id="UP000593836"/>
    </source>
</evidence>
<dbReference type="SUPFAM" id="SSF52374">
    <property type="entry name" value="Nucleotidylyl transferase"/>
    <property type="match status" value="1"/>
</dbReference>
<keyword evidence="3 10" id="KW-0436">Ligase</keyword>
<keyword evidence="6 10" id="KW-0648">Protein biosynthesis</keyword>
<dbReference type="GO" id="GO:0004830">
    <property type="term" value="F:tryptophan-tRNA ligase activity"/>
    <property type="evidence" value="ECO:0007669"/>
    <property type="project" value="UniProtKB-UniRule"/>
</dbReference>
<dbReference type="AlphaFoldDB" id="A0A7S7RQU5"/>
<evidence type="ECO:0000256" key="2">
    <source>
        <dbReference type="ARBA" id="ARBA00013161"/>
    </source>
</evidence>
<dbReference type="InterPro" id="IPR001412">
    <property type="entry name" value="aa-tRNA-synth_I_CS"/>
</dbReference>
<evidence type="ECO:0000256" key="6">
    <source>
        <dbReference type="ARBA" id="ARBA00022917"/>
    </source>
</evidence>
<dbReference type="InterPro" id="IPR014729">
    <property type="entry name" value="Rossmann-like_a/b/a_fold"/>
</dbReference>
<evidence type="ECO:0000256" key="1">
    <source>
        <dbReference type="ARBA" id="ARBA00005594"/>
    </source>
</evidence>
<protein>
    <recommendedName>
        <fullName evidence="2 9">Tryptophan--tRNA ligase</fullName>
        <ecNumber evidence="2 9">6.1.1.2</ecNumber>
    </recommendedName>
</protein>
<dbReference type="InterPro" id="IPR002306">
    <property type="entry name" value="Trp-tRNA-ligase"/>
</dbReference>
<evidence type="ECO:0000256" key="10">
    <source>
        <dbReference type="RuleBase" id="RU363036"/>
    </source>
</evidence>
<keyword evidence="12" id="KW-1185">Reference proteome</keyword>
<dbReference type="RefSeq" id="WP_194367031.1">
    <property type="nucleotide sequence ID" value="NZ_CP054493.1"/>
</dbReference>
<sequence length="319" mass="36157">MRVLTGIQPSGDLHIGNYFGSIKQMVEAQKTSQTFAFIANYHAMTSGGKDLSKLTMQCATDFLALGIDPNKSVFWVQSDVKDVLELYWVLSSFTPMGLLERAHSYKDKTAKGIAANHSLFSYPVLMAADILLYGSEVVPVGKDQIQHVEIARDIATKFNNQYGDILVMPEFRVQEDVQTVPGIDGLKMSKSYGNVVNIFGEEKKQMKTIKKIVTENVAMEEPKEYANCNVYNMAKLFLEGDNLLALQERYKSGGEGHGHFKIYLGEVMWEYFREFRNKREYFQNNQDEVREILNLGANKAKEIAMPTIEKIRSVTGVRY</sequence>
<dbReference type="GO" id="GO:0005829">
    <property type="term" value="C:cytosol"/>
    <property type="evidence" value="ECO:0007669"/>
    <property type="project" value="TreeGrafter"/>
</dbReference>
<dbReference type="PANTHER" id="PTHR43766:SF1">
    <property type="entry name" value="TRYPTOPHAN--TRNA LIGASE, MITOCHONDRIAL"/>
    <property type="match status" value="1"/>
</dbReference>
<keyword evidence="4 10" id="KW-0547">Nucleotide-binding</keyword>
<reference evidence="11 12" key="1">
    <citation type="submission" date="2020-05" db="EMBL/GenBank/DDBJ databases">
        <title>Sulfurimonas marisnigri, sp. nov., and Sulfurimonas baltica, sp. nov., manganese oxide reducing chemolithoautotrophs of the class Epsilonproteobacteria isolated from the pelagic redoxclines of the Black and Baltic Seas and emended description of the genus Sulfurimonas.</title>
        <authorList>
            <person name="Henkel J.V."/>
            <person name="Laudan C."/>
            <person name="Werner J."/>
            <person name="Neu T."/>
            <person name="Plewe S."/>
            <person name="Sproer C."/>
            <person name="Bunk B."/>
            <person name="Schulz-Vogt H.N."/>
        </authorList>
    </citation>
    <scope>NUCLEOTIDE SEQUENCE [LARGE SCALE GENOMIC DNA]</scope>
    <source>
        <strain evidence="11 12">SoZ1</strain>
    </source>
</reference>
<evidence type="ECO:0000313" key="11">
    <source>
        <dbReference type="EMBL" id="QOY54989.1"/>
    </source>
</evidence>
<dbReference type="PRINTS" id="PR01039">
    <property type="entry name" value="TRNASYNTHTRP"/>
</dbReference>
<dbReference type="CDD" id="cd00806">
    <property type="entry name" value="TrpRS_core"/>
    <property type="match status" value="1"/>
</dbReference>
<dbReference type="KEGG" id="smas:HUE87_01715"/>
<dbReference type="Gene3D" id="3.40.50.620">
    <property type="entry name" value="HUPs"/>
    <property type="match status" value="1"/>
</dbReference>
<dbReference type="FunFam" id="1.10.240.10:FF:000005">
    <property type="entry name" value="Tryptophan--tRNA ligase"/>
    <property type="match status" value="1"/>
</dbReference>
<dbReference type="Pfam" id="PF00579">
    <property type="entry name" value="tRNA-synt_1b"/>
    <property type="match status" value="1"/>
</dbReference>
<name>A0A7S7RQU5_9BACT</name>
<comment type="similarity">
    <text evidence="1 10">Belongs to the class-I aminoacyl-tRNA synthetase family.</text>
</comment>
<dbReference type="InterPro" id="IPR050203">
    <property type="entry name" value="Trp-tRNA_synthetase"/>
</dbReference>
<dbReference type="EC" id="6.1.1.2" evidence="2 9"/>
<dbReference type="InterPro" id="IPR002305">
    <property type="entry name" value="aa-tRNA-synth_Ic"/>
</dbReference>
<keyword evidence="7 10" id="KW-0030">Aminoacyl-tRNA synthetase</keyword>
<comment type="catalytic activity">
    <reaction evidence="8">
        <text>tRNA(Trp) + L-tryptophan + ATP = L-tryptophyl-tRNA(Trp) + AMP + diphosphate + H(+)</text>
        <dbReference type="Rhea" id="RHEA:24080"/>
        <dbReference type="Rhea" id="RHEA-COMP:9671"/>
        <dbReference type="Rhea" id="RHEA-COMP:9705"/>
        <dbReference type="ChEBI" id="CHEBI:15378"/>
        <dbReference type="ChEBI" id="CHEBI:30616"/>
        <dbReference type="ChEBI" id="CHEBI:33019"/>
        <dbReference type="ChEBI" id="CHEBI:57912"/>
        <dbReference type="ChEBI" id="CHEBI:78442"/>
        <dbReference type="ChEBI" id="CHEBI:78535"/>
        <dbReference type="ChEBI" id="CHEBI:456215"/>
        <dbReference type="EC" id="6.1.1.2"/>
    </reaction>
</comment>
<organism evidence="11 12">
    <name type="scientific">Candidatus Sulfurimonas marisnigri</name>
    <dbReference type="NCBI Taxonomy" id="2740405"/>
    <lineage>
        <taxon>Bacteria</taxon>
        <taxon>Pseudomonadati</taxon>
        <taxon>Campylobacterota</taxon>
        <taxon>Epsilonproteobacteria</taxon>
        <taxon>Campylobacterales</taxon>
        <taxon>Sulfurimonadaceae</taxon>
        <taxon>Sulfurimonas</taxon>
    </lineage>
</organism>